<evidence type="ECO:0000256" key="4">
    <source>
        <dbReference type="ARBA" id="ARBA00023014"/>
    </source>
</evidence>
<dbReference type="GO" id="GO:0046872">
    <property type="term" value="F:metal ion binding"/>
    <property type="evidence" value="ECO:0007669"/>
    <property type="project" value="UniProtKB-KW"/>
</dbReference>
<dbReference type="AlphaFoldDB" id="A0A433WAA7"/>
<sequence>MERRKFVSNVGLTLVLACTAGMAACSKGGGGYGSSPDPGPGGGSARVTLNLTSDLTQVGDFRIANGVIVIRTGTGNTAAAFSALSSTCTHQGCTVSTFSKASGLIECNAPCGHGSRYTATGAVNTGPAAAALTPYSIAVNGNMLTVS</sequence>
<comment type="caution">
    <text evidence="5">The sequence shown here is derived from an EMBL/GenBank/DDBJ whole genome shotgun (WGS) entry which is preliminary data.</text>
</comment>
<keyword evidence="3" id="KW-0408">Iron</keyword>
<dbReference type="CDD" id="cd03467">
    <property type="entry name" value="Rieske"/>
    <property type="match status" value="1"/>
</dbReference>
<gene>
    <name evidence="5" type="ORF">ECE50_007815</name>
</gene>
<dbReference type="Pfam" id="PF00355">
    <property type="entry name" value="Rieske"/>
    <property type="match status" value="1"/>
</dbReference>
<keyword evidence="6" id="KW-1185">Reference proteome</keyword>
<dbReference type="PROSITE" id="PS51257">
    <property type="entry name" value="PROKAR_LIPOPROTEIN"/>
    <property type="match status" value="1"/>
</dbReference>
<evidence type="ECO:0000256" key="1">
    <source>
        <dbReference type="ARBA" id="ARBA00022714"/>
    </source>
</evidence>
<evidence type="ECO:0000313" key="6">
    <source>
        <dbReference type="Proteomes" id="UP000281028"/>
    </source>
</evidence>
<dbReference type="PROSITE" id="PS51296">
    <property type="entry name" value="RIESKE"/>
    <property type="match status" value="1"/>
</dbReference>
<dbReference type="EMBL" id="RIAR02000001">
    <property type="protein sequence ID" value="NSL86731.1"/>
    <property type="molecule type" value="Genomic_DNA"/>
</dbReference>
<protein>
    <submittedName>
        <fullName evidence="5">Rieske (2Fe-2S) protein</fullName>
    </submittedName>
</protein>
<dbReference type="OrthoDB" id="165343at2"/>
<reference evidence="5" key="1">
    <citation type="submission" date="2020-05" db="EMBL/GenBank/DDBJ databases">
        <title>Chitinophaga laudate sp. nov., isolated from a tropical peat swamp.</title>
        <authorList>
            <person name="Goh C.B.S."/>
            <person name="Lee M.S."/>
            <person name="Parimannan S."/>
            <person name="Pasbakhsh P."/>
            <person name="Yule C.M."/>
            <person name="Rajandas H."/>
            <person name="Loke S."/>
            <person name="Croft L."/>
            <person name="Tan J.B.L."/>
        </authorList>
    </citation>
    <scope>NUCLEOTIDE SEQUENCE</scope>
    <source>
        <strain evidence="5">Mgbs1</strain>
    </source>
</reference>
<dbReference type="InterPro" id="IPR017941">
    <property type="entry name" value="Rieske_2Fe-2S"/>
</dbReference>
<evidence type="ECO:0000256" key="2">
    <source>
        <dbReference type="ARBA" id="ARBA00022723"/>
    </source>
</evidence>
<keyword evidence="4" id="KW-0411">Iron-sulfur</keyword>
<dbReference type="Proteomes" id="UP000281028">
    <property type="component" value="Unassembled WGS sequence"/>
</dbReference>
<proteinExistence type="predicted"/>
<dbReference type="Gene3D" id="2.102.10.10">
    <property type="entry name" value="Rieske [2Fe-2S] iron-sulphur domain"/>
    <property type="match status" value="1"/>
</dbReference>
<organism evidence="5 6">
    <name type="scientific">Chitinophaga solisilvae</name>
    <dbReference type="NCBI Taxonomy" id="1233460"/>
    <lineage>
        <taxon>Bacteria</taxon>
        <taxon>Pseudomonadati</taxon>
        <taxon>Bacteroidota</taxon>
        <taxon>Chitinophagia</taxon>
        <taxon>Chitinophagales</taxon>
        <taxon>Chitinophagaceae</taxon>
        <taxon>Chitinophaga</taxon>
    </lineage>
</organism>
<evidence type="ECO:0000256" key="3">
    <source>
        <dbReference type="ARBA" id="ARBA00023004"/>
    </source>
</evidence>
<keyword evidence="2" id="KW-0479">Metal-binding</keyword>
<keyword evidence="1" id="KW-0001">2Fe-2S</keyword>
<dbReference type="InterPro" id="IPR036922">
    <property type="entry name" value="Rieske_2Fe-2S_sf"/>
</dbReference>
<name>A0A433WAA7_9BACT</name>
<dbReference type="SUPFAM" id="SSF50022">
    <property type="entry name" value="ISP domain"/>
    <property type="match status" value="1"/>
</dbReference>
<accession>A0A433WAA7</accession>
<dbReference type="GO" id="GO:0051537">
    <property type="term" value="F:2 iron, 2 sulfur cluster binding"/>
    <property type="evidence" value="ECO:0007669"/>
    <property type="project" value="UniProtKB-KW"/>
</dbReference>
<evidence type="ECO:0000313" key="5">
    <source>
        <dbReference type="EMBL" id="NSL86731.1"/>
    </source>
</evidence>